<keyword evidence="2" id="KW-0233">DNA recombination</keyword>
<reference evidence="4" key="1">
    <citation type="submission" date="2020-12" db="EMBL/GenBank/DDBJ databases">
        <authorList>
            <person name="Huq M.A."/>
        </authorList>
    </citation>
    <scope>NUCLEOTIDE SEQUENCE</scope>
    <source>
        <strain evidence="4">MAHUQ-46</strain>
    </source>
</reference>
<dbReference type="InterPro" id="IPR011109">
    <property type="entry name" value="DNA_bind_recombinase_dom"/>
</dbReference>
<dbReference type="PROSITE" id="PS51737">
    <property type="entry name" value="RECOMBINASE_DNA_BIND"/>
    <property type="match status" value="1"/>
</dbReference>
<dbReference type="RefSeq" id="WP_199018370.1">
    <property type="nucleotide sequence ID" value="NZ_JAELUP010000014.1"/>
</dbReference>
<dbReference type="AlphaFoldDB" id="A0A934MPF2"/>
<dbReference type="InterPro" id="IPR050639">
    <property type="entry name" value="SSR_resolvase"/>
</dbReference>
<keyword evidence="5" id="KW-1185">Reference proteome</keyword>
<dbReference type="InterPro" id="IPR038109">
    <property type="entry name" value="DNA_bind_recomb_sf"/>
</dbReference>
<keyword evidence="1" id="KW-0238">DNA-binding</keyword>
<dbReference type="Pfam" id="PF13408">
    <property type="entry name" value="Zn_ribbon_recom"/>
    <property type="match status" value="1"/>
</dbReference>
<proteinExistence type="predicted"/>
<dbReference type="InterPro" id="IPR025827">
    <property type="entry name" value="Zn_ribbon_recom_dom"/>
</dbReference>
<organism evidence="4 5">
    <name type="scientific">Paenibacillus roseus</name>
    <dbReference type="NCBI Taxonomy" id="2798579"/>
    <lineage>
        <taxon>Bacteria</taxon>
        <taxon>Bacillati</taxon>
        <taxon>Bacillota</taxon>
        <taxon>Bacilli</taxon>
        <taxon>Bacillales</taxon>
        <taxon>Paenibacillaceae</taxon>
        <taxon>Paenibacillus</taxon>
    </lineage>
</organism>
<feature type="domain" description="Recombinase" evidence="3">
    <location>
        <begin position="1"/>
        <end position="106"/>
    </location>
</feature>
<dbReference type="PANTHER" id="PTHR30461">
    <property type="entry name" value="DNA-INVERTASE FROM LAMBDOID PROPHAGE"/>
    <property type="match status" value="1"/>
</dbReference>
<dbReference type="Gene3D" id="3.90.1750.20">
    <property type="entry name" value="Putative Large Serine Recombinase, Chain B, Domain 2"/>
    <property type="match status" value="1"/>
</dbReference>
<accession>A0A934MPF2</accession>
<dbReference type="GO" id="GO:0000150">
    <property type="term" value="F:DNA strand exchange activity"/>
    <property type="evidence" value="ECO:0007669"/>
    <property type="project" value="InterPro"/>
</dbReference>
<sequence length="299" mass="34326">MRELVIVEEEAVLVREICHLYRVELWGTTKIAKHMNNHSTTKEGGKWDNKAVKNVLFNPTNAGFNHFKAEEWPEEQRIMVAGSHQGIITEEELFEIFSIRDRRKEGHMSRRSFEYPYAGLIKCGICGATYAGNASVHGTKKYLSYRCLSQYAKGTCDAPSISERILNQLVLKHIQLVEDGYQEPKHKPRRKVSLDKELAISQKRRHNWMMALGDGKLSGDDYATLIDGEDSRIAKIKKEAEPEPEQTIPIDEIRKAFVNLKSNWSILNASTQKQIIQSLFKKITIKKSDDWHIVDMLTV</sequence>
<protein>
    <submittedName>
        <fullName evidence="4">Recombinase family protein</fullName>
    </submittedName>
</protein>
<evidence type="ECO:0000313" key="5">
    <source>
        <dbReference type="Proteomes" id="UP000640274"/>
    </source>
</evidence>
<gene>
    <name evidence="4" type="ORF">JFN88_05745</name>
</gene>
<dbReference type="GO" id="GO:0003677">
    <property type="term" value="F:DNA binding"/>
    <property type="evidence" value="ECO:0007669"/>
    <property type="project" value="UniProtKB-KW"/>
</dbReference>
<evidence type="ECO:0000256" key="1">
    <source>
        <dbReference type="ARBA" id="ARBA00023125"/>
    </source>
</evidence>
<evidence type="ECO:0000313" key="4">
    <source>
        <dbReference type="EMBL" id="MBJ6360818.1"/>
    </source>
</evidence>
<dbReference type="EMBL" id="JAELUP010000014">
    <property type="protein sequence ID" value="MBJ6360818.1"/>
    <property type="molecule type" value="Genomic_DNA"/>
</dbReference>
<name>A0A934MPF2_9BACL</name>
<dbReference type="Proteomes" id="UP000640274">
    <property type="component" value="Unassembled WGS sequence"/>
</dbReference>
<evidence type="ECO:0000256" key="2">
    <source>
        <dbReference type="ARBA" id="ARBA00023172"/>
    </source>
</evidence>
<evidence type="ECO:0000259" key="3">
    <source>
        <dbReference type="PROSITE" id="PS51737"/>
    </source>
</evidence>
<dbReference type="Pfam" id="PF07508">
    <property type="entry name" value="Recombinase"/>
    <property type="match status" value="1"/>
</dbReference>
<comment type="caution">
    <text evidence="4">The sequence shown here is derived from an EMBL/GenBank/DDBJ whole genome shotgun (WGS) entry which is preliminary data.</text>
</comment>
<dbReference type="PANTHER" id="PTHR30461:SF2">
    <property type="entry name" value="SERINE RECOMBINASE PINE-RELATED"/>
    <property type="match status" value="1"/>
</dbReference>